<dbReference type="AlphaFoldDB" id="A0A4R6Q281"/>
<evidence type="ECO:0000313" key="7">
    <source>
        <dbReference type="EMBL" id="TDP56326.1"/>
    </source>
</evidence>
<accession>A0A4R6Q281</accession>
<keyword evidence="5" id="KW-0249">Electron transport</keyword>
<keyword evidence="3" id="KW-0285">Flavoprotein</keyword>
<evidence type="ECO:0000256" key="1">
    <source>
        <dbReference type="ARBA" id="ARBA00022448"/>
    </source>
</evidence>
<dbReference type="PANTHER" id="PTHR36118:SF1">
    <property type="entry name" value="ION-TRANSLOCATING OXIDOREDUCTASE COMPLEX SUBUNIT G"/>
    <property type="match status" value="1"/>
</dbReference>
<name>A0A4R6Q281_9FIRM</name>
<organism evidence="7 8">
    <name type="scientific">Aminicella lysinilytica</name>
    <dbReference type="NCBI Taxonomy" id="433323"/>
    <lineage>
        <taxon>Bacteria</taxon>
        <taxon>Bacillati</taxon>
        <taxon>Bacillota</taxon>
        <taxon>Clostridia</taxon>
        <taxon>Peptostreptococcales</taxon>
        <taxon>Anaerovoracaceae</taxon>
        <taxon>Aminicella</taxon>
    </lineage>
</organism>
<protein>
    <submittedName>
        <fullName evidence="7">Electron transport complex protein RnfG</fullName>
    </submittedName>
</protein>
<dbReference type="PIRSF" id="PIRSF006091">
    <property type="entry name" value="E_trnsport_RnfG"/>
    <property type="match status" value="1"/>
</dbReference>
<feature type="domain" description="FMN-binding" evidence="6">
    <location>
        <begin position="97"/>
        <end position="182"/>
    </location>
</feature>
<keyword evidence="1" id="KW-0813">Transport</keyword>
<evidence type="ECO:0000256" key="2">
    <source>
        <dbReference type="ARBA" id="ARBA00022553"/>
    </source>
</evidence>
<evidence type="ECO:0000256" key="5">
    <source>
        <dbReference type="ARBA" id="ARBA00022982"/>
    </source>
</evidence>
<dbReference type="RefSeq" id="WP_166635380.1">
    <property type="nucleotide sequence ID" value="NZ_SNXO01000017.1"/>
</dbReference>
<keyword evidence="4" id="KW-0288">FMN</keyword>
<dbReference type="Pfam" id="PF04205">
    <property type="entry name" value="FMN_bind"/>
    <property type="match status" value="1"/>
</dbReference>
<proteinExistence type="predicted"/>
<dbReference type="GO" id="GO:0009055">
    <property type="term" value="F:electron transfer activity"/>
    <property type="evidence" value="ECO:0007669"/>
    <property type="project" value="InterPro"/>
</dbReference>
<evidence type="ECO:0000259" key="6">
    <source>
        <dbReference type="SMART" id="SM00900"/>
    </source>
</evidence>
<dbReference type="InterPro" id="IPR010209">
    <property type="entry name" value="Ion_transpt_RnfG/RsxG"/>
</dbReference>
<gene>
    <name evidence="7" type="ORF">EV211_11740</name>
</gene>
<keyword evidence="8" id="KW-1185">Reference proteome</keyword>
<dbReference type="Proteomes" id="UP000295500">
    <property type="component" value="Unassembled WGS sequence"/>
</dbReference>
<dbReference type="PANTHER" id="PTHR36118">
    <property type="entry name" value="ION-TRANSLOCATING OXIDOREDUCTASE COMPLEX SUBUNIT G"/>
    <property type="match status" value="1"/>
</dbReference>
<dbReference type="GO" id="GO:0022900">
    <property type="term" value="P:electron transport chain"/>
    <property type="evidence" value="ECO:0007669"/>
    <property type="project" value="InterPro"/>
</dbReference>
<dbReference type="InterPro" id="IPR007329">
    <property type="entry name" value="FMN-bd"/>
</dbReference>
<dbReference type="GO" id="GO:0005886">
    <property type="term" value="C:plasma membrane"/>
    <property type="evidence" value="ECO:0007669"/>
    <property type="project" value="InterPro"/>
</dbReference>
<dbReference type="EMBL" id="SNXO01000017">
    <property type="protein sequence ID" value="TDP56326.1"/>
    <property type="molecule type" value="Genomic_DNA"/>
</dbReference>
<sequence length="189" mass="20074">MKSNTYKEYIAPVVVLVCICLVITAALAVTYGVTNPIIVKNTKATADKARTTLLKDADSFTQYKGDLVVEEKDSVYVQDVYTANNGAGMVATVVTKSFGGALTMMVGIDNKGAITGVQIMDHADTPGLGTKNMTTSYLAQYKGLTKLNSKSVKDDGQINYISGASVTGSAEHYGVYTALDQYNKMGGVK</sequence>
<reference evidence="7 8" key="1">
    <citation type="submission" date="2019-03" db="EMBL/GenBank/DDBJ databases">
        <title>Genomic Encyclopedia of Type Strains, Phase IV (KMG-IV): sequencing the most valuable type-strain genomes for metagenomic binning, comparative biology and taxonomic classification.</title>
        <authorList>
            <person name="Goeker M."/>
        </authorList>
    </citation>
    <scope>NUCLEOTIDE SEQUENCE [LARGE SCALE GENOMIC DNA]</scope>
    <source>
        <strain evidence="7 8">DSM 28287</strain>
    </source>
</reference>
<keyword evidence="2" id="KW-0597">Phosphoprotein</keyword>
<evidence type="ECO:0000313" key="8">
    <source>
        <dbReference type="Proteomes" id="UP000295500"/>
    </source>
</evidence>
<evidence type="ECO:0000256" key="4">
    <source>
        <dbReference type="ARBA" id="ARBA00022643"/>
    </source>
</evidence>
<dbReference type="GO" id="GO:0010181">
    <property type="term" value="F:FMN binding"/>
    <property type="evidence" value="ECO:0007669"/>
    <property type="project" value="InterPro"/>
</dbReference>
<evidence type="ECO:0000256" key="3">
    <source>
        <dbReference type="ARBA" id="ARBA00022630"/>
    </source>
</evidence>
<dbReference type="SMART" id="SM00900">
    <property type="entry name" value="FMN_bind"/>
    <property type="match status" value="1"/>
</dbReference>
<comment type="caution">
    <text evidence="7">The sequence shown here is derived from an EMBL/GenBank/DDBJ whole genome shotgun (WGS) entry which is preliminary data.</text>
</comment>